<gene>
    <name evidence="1" type="ORF">VSR83_39185</name>
</gene>
<keyword evidence="2" id="KW-1185">Reference proteome</keyword>
<sequence length="189" mass="20812">MTRLTRFTPGRLAREAGLSRSSLLHYETLGLLVPVARSTAGYRLYDETQRERLRAICAYRAAGLPLAAIGDILANEADAAAQILETHLMVLTEEIARLKQRQNAIATLLAQPSFRRRGKKRGKDAWVAMLRSAGFDDAEMDSWHAEFEAENPDSHAAFLASLGLTRDEVKAIRRRAKLTGNTAAGHVAS</sequence>
<dbReference type="Proteomes" id="UP001392318">
    <property type="component" value="Unassembled WGS sequence"/>
</dbReference>
<proteinExistence type="predicted"/>
<organism evidence="1 2">
    <name type="scientific">Paraburkholderia unamae</name>
    <dbReference type="NCBI Taxonomy" id="219649"/>
    <lineage>
        <taxon>Bacteria</taxon>
        <taxon>Pseudomonadati</taxon>
        <taxon>Pseudomonadota</taxon>
        <taxon>Betaproteobacteria</taxon>
        <taxon>Burkholderiales</taxon>
        <taxon>Burkholderiaceae</taxon>
        <taxon>Paraburkholderia</taxon>
    </lineage>
</organism>
<protein>
    <submittedName>
        <fullName evidence="1">MerR family transcriptional regulator</fullName>
    </submittedName>
</protein>
<name>A0ACC6RW23_9BURK</name>
<accession>A0ACC6RW23</accession>
<reference evidence="1" key="1">
    <citation type="submission" date="2024-01" db="EMBL/GenBank/DDBJ databases">
        <title>The diversity of rhizobia nodulating Mimosa spp. in eleven states of Brazil covering several biomes is determined by host plant, location, and edaphic factors.</title>
        <authorList>
            <person name="Rouws L."/>
            <person name="Barauna A."/>
            <person name="Beukes C."/>
            <person name="De Faria S.M."/>
            <person name="Gross E."/>
            <person name="Dos Reis Junior F.B."/>
            <person name="Simon M."/>
            <person name="Maluk M."/>
            <person name="Odee D.W."/>
            <person name="Kenicer G."/>
            <person name="Young J.P.W."/>
            <person name="Reis V.M."/>
            <person name="Zilli J."/>
            <person name="James E.K."/>
        </authorList>
    </citation>
    <scope>NUCLEOTIDE SEQUENCE</scope>
    <source>
        <strain evidence="1">JPY452</strain>
    </source>
</reference>
<comment type="caution">
    <text evidence="1">The sequence shown here is derived from an EMBL/GenBank/DDBJ whole genome shotgun (WGS) entry which is preliminary data.</text>
</comment>
<evidence type="ECO:0000313" key="1">
    <source>
        <dbReference type="EMBL" id="MEM5405954.1"/>
    </source>
</evidence>
<evidence type="ECO:0000313" key="2">
    <source>
        <dbReference type="Proteomes" id="UP001392318"/>
    </source>
</evidence>
<dbReference type="EMBL" id="JAYMRU010000052">
    <property type="protein sequence ID" value="MEM5405954.1"/>
    <property type="molecule type" value="Genomic_DNA"/>
</dbReference>